<feature type="region of interest" description="Disordered" evidence="1">
    <location>
        <begin position="104"/>
        <end position="187"/>
    </location>
</feature>
<gene>
    <name evidence="2" type="ORF">KVG91_19660</name>
</gene>
<keyword evidence="3" id="KW-1185">Reference proteome</keyword>
<dbReference type="Proteomes" id="UP001048976">
    <property type="component" value="Unassembled WGS sequence"/>
</dbReference>
<name>A0ABS6P2X1_9PSED</name>
<comment type="caution">
    <text evidence="2">The sequence shown here is derived from an EMBL/GenBank/DDBJ whole genome shotgun (WGS) entry which is preliminary data.</text>
</comment>
<feature type="region of interest" description="Disordered" evidence="1">
    <location>
        <begin position="16"/>
        <end position="44"/>
    </location>
</feature>
<protein>
    <submittedName>
        <fullName evidence="2">Type III secretion effector protein</fullName>
    </submittedName>
</protein>
<feature type="compositionally biased region" description="Pro residues" evidence="1">
    <location>
        <begin position="141"/>
        <end position="156"/>
    </location>
</feature>
<accession>A0ABS6P2X1</accession>
<evidence type="ECO:0000313" key="3">
    <source>
        <dbReference type="Proteomes" id="UP001048976"/>
    </source>
</evidence>
<evidence type="ECO:0000313" key="2">
    <source>
        <dbReference type="EMBL" id="MBV4454805.1"/>
    </source>
</evidence>
<reference evidence="2" key="1">
    <citation type="submission" date="2021-06" db="EMBL/GenBank/DDBJ databases">
        <title>Updating the genus Pseudomonas: Description of 43 new species and partition of the Pseudomonas putida group.</title>
        <authorList>
            <person name="Girard L."/>
            <person name="Lood C."/>
            <person name="Vandamme P."/>
            <person name="Rokni-Zadeh H."/>
            <person name="Van Noort V."/>
            <person name="Hofte M."/>
            <person name="Lavigne R."/>
            <person name="De Mot R."/>
        </authorList>
    </citation>
    <scope>NUCLEOTIDE SEQUENCE</scope>
    <source>
        <strain evidence="2">SWRI103</strain>
    </source>
</reference>
<feature type="compositionally biased region" description="Pro residues" evidence="1">
    <location>
        <begin position="105"/>
        <end position="134"/>
    </location>
</feature>
<sequence length="369" mass="39952">MSVSTLDSSLSASTTADLAHNHAKPQARASGSAPAAPSFHGQNSASVNFSVRDHQAGPVLGGSAATVQRQNGTQEAPVSPRFLEAVRRWVGHWCGHRPHPHPGCGNPPPRPNPSCSNPPPRPNPGCSNPPPRPNPSCGNSPPRPNPGCGNPPPRPDPSNGSAPPRPTPTPGRPFPTLPWRPDPHYSHKNNEQLAQQLLDNFAAFKDPQNPGYVSVDSLHAMANKGWSDDPAMNKNIRLARELLRRSELTDAIDRHSTTGALDGLIGRKQLRAIINADNHFKYSSDKQLAQEMLDHFKELKGGKRGPNLRIADFKKLASSPLTGDSAKDHLIQLAQEFLKRSDLVSKLDNLAGPENDGRISWKALYLMSR</sequence>
<evidence type="ECO:0000256" key="1">
    <source>
        <dbReference type="SAM" id="MobiDB-lite"/>
    </source>
</evidence>
<organism evidence="2 3">
    <name type="scientific">Pseudomonas azadiae</name>
    <dbReference type="NCBI Taxonomy" id="2843612"/>
    <lineage>
        <taxon>Bacteria</taxon>
        <taxon>Pseudomonadati</taxon>
        <taxon>Pseudomonadota</taxon>
        <taxon>Gammaproteobacteria</taxon>
        <taxon>Pseudomonadales</taxon>
        <taxon>Pseudomonadaceae</taxon>
        <taxon>Pseudomonas</taxon>
    </lineage>
</organism>
<dbReference type="EMBL" id="JAHSTY010000002">
    <property type="protein sequence ID" value="MBV4454805.1"/>
    <property type="molecule type" value="Genomic_DNA"/>
</dbReference>
<proteinExistence type="predicted"/>
<feature type="compositionally biased region" description="Pro residues" evidence="1">
    <location>
        <begin position="163"/>
        <end position="180"/>
    </location>
</feature>
<feature type="compositionally biased region" description="Low complexity" evidence="1">
    <location>
        <begin position="26"/>
        <end position="38"/>
    </location>
</feature>